<keyword evidence="1" id="KW-0472">Membrane</keyword>
<feature type="transmembrane region" description="Helical" evidence="1">
    <location>
        <begin position="94"/>
        <end position="117"/>
    </location>
</feature>
<proteinExistence type="predicted"/>
<evidence type="ECO:0000313" key="3">
    <source>
        <dbReference type="Proteomes" id="UP000324222"/>
    </source>
</evidence>
<organism evidence="2 3">
    <name type="scientific">Portunus trituberculatus</name>
    <name type="common">Swimming crab</name>
    <name type="synonym">Neptunus trituberculatus</name>
    <dbReference type="NCBI Taxonomy" id="210409"/>
    <lineage>
        <taxon>Eukaryota</taxon>
        <taxon>Metazoa</taxon>
        <taxon>Ecdysozoa</taxon>
        <taxon>Arthropoda</taxon>
        <taxon>Crustacea</taxon>
        <taxon>Multicrustacea</taxon>
        <taxon>Malacostraca</taxon>
        <taxon>Eumalacostraca</taxon>
        <taxon>Eucarida</taxon>
        <taxon>Decapoda</taxon>
        <taxon>Pleocyemata</taxon>
        <taxon>Brachyura</taxon>
        <taxon>Eubrachyura</taxon>
        <taxon>Portunoidea</taxon>
        <taxon>Portunidae</taxon>
        <taxon>Portuninae</taxon>
        <taxon>Portunus</taxon>
    </lineage>
</organism>
<name>A0A5B7DGY0_PORTR</name>
<feature type="transmembrane region" description="Helical" evidence="1">
    <location>
        <begin position="68"/>
        <end position="88"/>
    </location>
</feature>
<evidence type="ECO:0000256" key="1">
    <source>
        <dbReference type="SAM" id="Phobius"/>
    </source>
</evidence>
<gene>
    <name evidence="2" type="ORF">E2C01_013697</name>
</gene>
<feature type="transmembrane region" description="Helical" evidence="1">
    <location>
        <begin position="6"/>
        <end position="27"/>
    </location>
</feature>
<comment type="caution">
    <text evidence="2">The sequence shown here is derived from an EMBL/GenBank/DDBJ whole genome shotgun (WGS) entry which is preliminary data.</text>
</comment>
<evidence type="ECO:0000313" key="2">
    <source>
        <dbReference type="EMBL" id="MPC20741.1"/>
    </source>
</evidence>
<dbReference type="Proteomes" id="UP000324222">
    <property type="component" value="Unassembled WGS sequence"/>
</dbReference>
<dbReference type="AlphaFoldDB" id="A0A5B7DGY0"/>
<keyword evidence="1" id="KW-1133">Transmembrane helix</keyword>
<reference evidence="2 3" key="1">
    <citation type="submission" date="2019-05" db="EMBL/GenBank/DDBJ databases">
        <title>Another draft genome of Portunus trituberculatus and its Hox gene families provides insights of decapod evolution.</title>
        <authorList>
            <person name="Jeong J.-H."/>
            <person name="Song I."/>
            <person name="Kim S."/>
            <person name="Choi T."/>
            <person name="Kim D."/>
            <person name="Ryu S."/>
            <person name="Kim W."/>
        </authorList>
    </citation>
    <scope>NUCLEOTIDE SEQUENCE [LARGE SCALE GENOMIC DNA]</scope>
    <source>
        <tissue evidence="2">Muscle</tissue>
    </source>
</reference>
<dbReference type="EMBL" id="VSRR010000905">
    <property type="protein sequence ID" value="MPC20741.1"/>
    <property type="molecule type" value="Genomic_DNA"/>
</dbReference>
<accession>A0A5B7DGY0</accession>
<sequence length="157" mass="17609">MFGQGSIFFSFFFPNPVLMALLSLYILHNLSPISPISLSLPVVTLPPQSIQLSFLPNLHVYSLNLPQVAFFCLLLNIFSRQLCISLWISNLHVLVFSGTYETMILLFSLPLVLIVMLKTSASPSQYCTSSKYISSQFIINTPPLAFPLLSLFQTLYP</sequence>
<protein>
    <submittedName>
        <fullName evidence="2">Uncharacterized protein</fullName>
    </submittedName>
</protein>
<keyword evidence="3" id="KW-1185">Reference proteome</keyword>
<keyword evidence="1" id="KW-0812">Transmembrane</keyword>